<reference evidence="1" key="1">
    <citation type="submission" date="2021-06" db="EMBL/GenBank/DDBJ databases">
        <authorList>
            <person name="Kallberg Y."/>
            <person name="Tangrot J."/>
            <person name="Rosling A."/>
        </authorList>
    </citation>
    <scope>NUCLEOTIDE SEQUENCE</scope>
    <source>
        <strain evidence="1">MA461A</strain>
    </source>
</reference>
<evidence type="ECO:0000313" key="2">
    <source>
        <dbReference type="Proteomes" id="UP000789920"/>
    </source>
</evidence>
<comment type="caution">
    <text evidence="1">The sequence shown here is derived from an EMBL/GenBank/DDBJ whole genome shotgun (WGS) entry which is preliminary data.</text>
</comment>
<proteinExistence type="predicted"/>
<gene>
    <name evidence="1" type="ORF">RPERSI_LOCUS13752</name>
</gene>
<dbReference type="EMBL" id="CAJVQC010030851">
    <property type="protein sequence ID" value="CAG8746833.1"/>
    <property type="molecule type" value="Genomic_DNA"/>
</dbReference>
<feature type="non-terminal residue" evidence="1">
    <location>
        <position position="997"/>
    </location>
</feature>
<evidence type="ECO:0000313" key="1">
    <source>
        <dbReference type="EMBL" id="CAG8746833.1"/>
    </source>
</evidence>
<dbReference type="Proteomes" id="UP000789920">
    <property type="component" value="Unassembled WGS sequence"/>
</dbReference>
<feature type="non-terminal residue" evidence="1">
    <location>
        <position position="1"/>
    </location>
</feature>
<keyword evidence="2" id="KW-1185">Reference proteome</keyword>
<accession>A0ACA9QES1</accession>
<name>A0ACA9QES1_9GLOM</name>
<sequence>EFIDWLKNKTFDWLKNNHPKDWQLDVATNKTDLYLYSSFSLALQAYICNLVRKPVAQFLFATEKVSGLLMFGNNHATFGTFSFWKSAFMDTKILNIDKLIEPRPDVYYVPKKIDGLRLPFSMCFIEWINKFKNLYQDNIIALEENIDDEADELQSDIVNECIERFSTSLISATPALELLQNDLADLYFKDFVTFILHGDNNNNQLLCWIISHNMKQEIPDPIELHVFWWDNADLVLAEFQLVLLYPSIKNKILDMKFDESKELDFEEYLLKQVSDIMINKLFNVINDDSKNQRNGDESIEIEEDNNGDDEGIEIEEDDNGDDESIENEEDINGNDNENTKEYNEIVEIKDININENEILQLWQCEVARILSLTCKLETSFENSSLQTLRVYNDLSKSFSLTQLLEIRLNTEEKDMFSEQFINLVFDKFDKIEKTEISLLSRHSFIYRCLDIIPFESSIRSHFYKKIFSQEPLPLTFYTIYLIFEAENREQEELLFFKLIDNFDALNNTKQLQDIENTLFERKNSAMAALCCDVIQTQFFMKHKFEELFKYFLKAINILIASNAKVLQLVTAIALLKTITNELWNHTKSIKPILEFTFEDDDYESDIIETLNQRLRMDHNLIYSFKIYLLKALRLKGLLTDEIKQFCNMHQQLLPWVRNLEWNDYNRLGFNPYWYLEQFKLINISFRKMLQSDETYSESIFNSFIENDDTAQKISFAGMVISNFYIVRASRNLNQAENILKQKIYSCLESSQLQLQQNYKTYLINFMSNSDQLYKLNPNVDNTDMFISSVIAHSVALHISIPVNASPLAAYMQELHDYIDTYILTCPSDELSIITNTIISTDNGTRRYQCKCGYIYFIGDCGMPNQNGKCPQCENKVGAKAYCKLADENIYIDSDKIKQKIVVNDKKGYITEEKCIDDNYYSVRTMHPATYRILHLFLHSIIGIQANSPAAITFIGSQANDIILYCKRHIKNDWKVLKNIFACDDETLALAIHAILSE</sequence>
<organism evidence="1 2">
    <name type="scientific">Racocetra persica</name>
    <dbReference type="NCBI Taxonomy" id="160502"/>
    <lineage>
        <taxon>Eukaryota</taxon>
        <taxon>Fungi</taxon>
        <taxon>Fungi incertae sedis</taxon>
        <taxon>Mucoromycota</taxon>
        <taxon>Glomeromycotina</taxon>
        <taxon>Glomeromycetes</taxon>
        <taxon>Diversisporales</taxon>
        <taxon>Gigasporaceae</taxon>
        <taxon>Racocetra</taxon>
    </lineage>
</organism>
<protein>
    <submittedName>
        <fullName evidence="1">34203_t:CDS:1</fullName>
    </submittedName>
</protein>